<dbReference type="GO" id="GO:0043190">
    <property type="term" value="C:ATP-binding cassette (ABC) transporter complex"/>
    <property type="evidence" value="ECO:0007669"/>
    <property type="project" value="InterPro"/>
</dbReference>
<gene>
    <name evidence="2" type="primary">lpqZ</name>
    <name evidence="2" type="ORF">ERS027659_02848</name>
</gene>
<dbReference type="Pfam" id="PF04069">
    <property type="entry name" value="OpuAC"/>
    <property type="match status" value="1"/>
</dbReference>
<dbReference type="SUPFAM" id="SSF53850">
    <property type="entry name" value="Periplasmic binding protein-like II"/>
    <property type="match status" value="1"/>
</dbReference>
<dbReference type="FunFam" id="3.40.190.10:FF:000358">
    <property type="entry name" value="Lipoprotein LPQZ"/>
    <property type="match status" value="1"/>
</dbReference>
<dbReference type="Gene3D" id="3.40.190.120">
    <property type="entry name" value="Osmoprotection protein (prox), domain 2"/>
    <property type="match status" value="1"/>
</dbReference>
<proteinExistence type="predicted"/>
<organism evidence="2 3">
    <name type="scientific">Mycobacterium tuberculosis</name>
    <dbReference type="NCBI Taxonomy" id="1773"/>
    <lineage>
        <taxon>Bacteria</taxon>
        <taxon>Bacillati</taxon>
        <taxon>Actinomycetota</taxon>
        <taxon>Actinomycetes</taxon>
        <taxon>Mycobacteriales</taxon>
        <taxon>Mycobacteriaceae</taxon>
        <taxon>Mycobacterium</taxon>
        <taxon>Mycobacterium tuberculosis complex</taxon>
    </lineage>
</organism>
<dbReference type="GO" id="GO:0022857">
    <property type="term" value="F:transmembrane transporter activity"/>
    <property type="evidence" value="ECO:0007669"/>
    <property type="project" value="InterPro"/>
</dbReference>
<evidence type="ECO:0000313" key="3">
    <source>
        <dbReference type="Proteomes" id="UP000050164"/>
    </source>
</evidence>
<dbReference type="AlphaFoldDB" id="A0A655A4Z1"/>
<evidence type="ECO:0000313" key="2">
    <source>
        <dbReference type="EMBL" id="CKS25685.1"/>
    </source>
</evidence>
<dbReference type="InterPro" id="IPR007210">
    <property type="entry name" value="ABC_Gly_betaine_transp_sub-bd"/>
</dbReference>
<name>A0A655A4Z1_MYCTX</name>
<sequence length="327" mass="34202">MLDGALRVCLDPRADGVDRAQYPQARANCICRGDYRLRHFGVRITRILALLLAVLLAVSGVAGCSADTGDRHPELVVGSTPDSEAMLLAAIYVAALRSYGFAAHAETAADPVAKLDSGAFTVVPAFTGQMLQTLQPDASVRSDAQVYRAIVSALPEGIAAGDYTTAAEDKPALVVTQSTAKAWGGGDLSELPSHCRGLLVGRVAGAHTPAAVGPCRLPAPREFRNDATMFAALRAGQLVAAWTTTADPDIPADLIMLTDGKPALIRAENIVPLYRRNALTERQLLAVNEVAGVLDTTALIGMRRQVAAGADPAAVAAGWLAEHPLGR</sequence>
<evidence type="ECO:0000259" key="1">
    <source>
        <dbReference type="Pfam" id="PF04069"/>
    </source>
</evidence>
<keyword evidence="2" id="KW-0449">Lipoprotein</keyword>
<accession>A0A655A4Z1</accession>
<dbReference type="Proteomes" id="UP000050164">
    <property type="component" value="Unassembled WGS sequence"/>
</dbReference>
<dbReference type="Gene3D" id="3.40.190.10">
    <property type="entry name" value="Periplasmic binding protein-like II"/>
    <property type="match status" value="1"/>
</dbReference>
<protein>
    <submittedName>
        <fullName evidence="2">Lipoprotein LPQZ</fullName>
    </submittedName>
</protein>
<feature type="domain" description="ABC-type glycine betaine transport system substrate-binding" evidence="1">
    <location>
        <begin position="74"/>
        <end position="322"/>
    </location>
</feature>
<dbReference type="EMBL" id="CNFT01000741">
    <property type="protein sequence ID" value="CKS25685.1"/>
    <property type="molecule type" value="Genomic_DNA"/>
</dbReference>
<reference evidence="2 3" key="1">
    <citation type="submission" date="2015-03" db="EMBL/GenBank/DDBJ databases">
        <authorList>
            <consortium name="Pathogen Informatics"/>
        </authorList>
    </citation>
    <scope>NUCLEOTIDE SEQUENCE [LARGE SCALE GENOMIC DNA]</scope>
    <source>
        <strain evidence="2 3">Bir 185</strain>
    </source>
</reference>